<dbReference type="Proteomes" id="UP001642409">
    <property type="component" value="Unassembled WGS sequence"/>
</dbReference>
<protein>
    <submittedName>
        <fullName evidence="3">Hypothetical_protein</fullName>
    </submittedName>
</protein>
<evidence type="ECO:0000313" key="3">
    <source>
        <dbReference type="EMBL" id="CAL6088484.1"/>
    </source>
</evidence>
<evidence type="ECO:0000313" key="4">
    <source>
        <dbReference type="Proteomes" id="UP001642409"/>
    </source>
</evidence>
<sequence length="161" mass="18488">MRVFCKTGFIYIGGPKIIGQPSYKWGRSPLQMKKDPSYMRISVVLQVSLSRVNEPGQEETDQRVMTLFPALNLEALRVAADTLVPRFIPGIPKIVTVKSRLRQPSTAPTQGSLTRFLEHFLAFSAKTRVKWIHFQYINLISQILLQILYILNIQLLQYILQ</sequence>
<keyword evidence="1" id="KW-0812">Transmembrane</keyword>
<evidence type="ECO:0000256" key="1">
    <source>
        <dbReference type="SAM" id="Phobius"/>
    </source>
</evidence>
<reference evidence="3 4" key="2">
    <citation type="submission" date="2024-07" db="EMBL/GenBank/DDBJ databases">
        <authorList>
            <person name="Akdeniz Z."/>
        </authorList>
    </citation>
    <scope>NUCLEOTIDE SEQUENCE [LARGE SCALE GENOMIC DNA]</scope>
</reference>
<gene>
    <name evidence="2" type="ORF">HINF_LOCUS43974</name>
    <name evidence="3" type="ORF">HINF_LOCUS64150</name>
</gene>
<accession>A0AA86QNJ3</accession>
<dbReference type="EMBL" id="CATOUU010000872">
    <property type="protein sequence ID" value="CAI9956329.1"/>
    <property type="molecule type" value="Genomic_DNA"/>
</dbReference>
<organism evidence="2">
    <name type="scientific">Hexamita inflata</name>
    <dbReference type="NCBI Taxonomy" id="28002"/>
    <lineage>
        <taxon>Eukaryota</taxon>
        <taxon>Metamonada</taxon>
        <taxon>Diplomonadida</taxon>
        <taxon>Hexamitidae</taxon>
        <taxon>Hexamitinae</taxon>
        <taxon>Hexamita</taxon>
    </lineage>
</organism>
<keyword evidence="1" id="KW-1133">Transmembrane helix</keyword>
<keyword evidence="4" id="KW-1185">Reference proteome</keyword>
<reference evidence="2" key="1">
    <citation type="submission" date="2023-06" db="EMBL/GenBank/DDBJ databases">
        <authorList>
            <person name="Kurt Z."/>
        </authorList>
    </citation>
    <scope>NUCLEOTIDE SEQUENCE</scope>
</reference>
<name>A0AA86QNJ3_9EUKA</name>
<keyword evidence="1" id="KW-0472">Membrane</keyword>
<evidence type="ECO:0000313" key="2">
    <source>
        <dbReference type="EMBL" id="CAI9956329.1"/>
    </source>
</evidence>
<proteinExistence type="predicted"/>
<dbReference type="EMBL" id="CAXDID020000408">
    <property type="protein sequence ID" value="CAL6088484.1"/>
    <property type="molecule type" value="Genomic_DNA"/>
</dbReference>
<comment type="caution">
    <text evidence="2">The sequence shown here is derived from an EMBL/GenBank/DDBJ whole genome shotgun (WGS) entry which is preliminary data.</text>
</comment>
<dbReference type="AlphaFoldDB" id="A0AA86QNJ3"/>
<feature type="transmembrane region" description="Helical" evidence="1">
    <location>
        <begin position="136"/>
        <end position="160"/>
    </location>
</feature>